<evidence type="ECO:0000313" key="2">
    <source>
        <dbReference type="EnsemblPlants" id="KQK90017"/>
    </source>
</evidence>
<organism evidence="2 3">
    <name type="scientific">Setaria italica</name>
    <name type="common">Foxtail millet</name>
    <name type="synonym">Panicum italicum</name>
    <dbReference type="NCBI Taxonomy" id="4555"/>
    <lineage>
        <taxon>Eukaryota</taxon>
        <taxon>Viridiplantae</taxon>
        <taxon>Streptophyta</taxon>
        <taxon>Embryophyta</taxon>
        <taxon>Tracheophyta</taxon>
        <taxon>Spermatophyta</taxon>
        <taxon>Magnoliopsida</taxon>
        <taxon>Liliopsida</taxon>
        <taxon>Poales</taxon>
        <taxon>Poaceae</taxon>
        <taxon>PACMAD clade</taxon>
        <taxon>Panicoideae</taxon>
        <taxon>Panicodae</taxon>
        <taxon>Paniceae</taxon>
        <taxon>Cenchrinae</taxon>
        <taxon>Setaria</taxon>
    </lineage>
</organism>
<feature type="compositionally biased region" description="Basic and acidic residues" evidence="1">
    <location>
        <begin position="313"/>
        <end position="327"/>
    </location>
</feature>
<evidence type="ECO:0000313" key="3">
    <source>
        <dbReference type="Proteomes" id="UP000004995"/>
    </source>
</evidence>
<dbReference type="OMA" id="RIMMETK"/>
<feature type="region of interest" description="Disordered" evidence="1">
    <location>
        <begin position="204"/>
        <end position="332"/>
    </location>
</feature>
<feature type="compositionally biased region" description="Basic and acidic residues" evidence="1">
    <location>
        <begin position="271"/>
        <end position="286"/>
    </location>
</feature>
<dbReference type="HOGENOM" id="CLU_576720_0_0_1"/>
<feature type="region of interest" description="Disordered" evidence="1">
    <location>
        <begin position="75"/>
        <end position="105"/>
    </location>
</feature>
<dbReference type="AlphaFoldDB" id="K4A9D6"/>
<accession>K4A9D6</accession>
<feature type="compositionally biased region" description="Basic and acidic residues" evidence="1">
    <location>
        <begin position="231"/>
        <end position="242"/>
    </location>
</feature>
<dbReference type="Gramene" id="KQK90017">
    <property type="protein sequence ID" value="KQK90017"/>
    <property type="gene ID" value="SETIT_035492mg"/>
</dbReference>
<feature type="compositionally biased region" description="Low complexity" evidence="1">
    <location>
        <begin position="75"/>
        <end position="86"/>
    </location>
</feature>
<reference evidence="2" key="2">
    <citation type="submission" date="2018-08" db="UniProtKB">
        <authorList>
            <consortium name="EnsemblPlants"/>
        </authorList>
    </citation>
    <scope>IDENTIFICATION</scope>
    <source>
        <strain evidence="2">Yugu1</strain>
    </source>
</reference>
<keyword evidence="3" id="KW-1185">Reference proteome</keyword>
<feature type="compositionally biased region" description="Basic and acidic residues" evidence="1">
    <location>
        <begin position="89"/>
        <end position="105"/>
    </location>
</feature>
<evidence type="ECO:0000256" key="1">
    <source>
        <dbReference type="SAM" id="MobiDB-lite"/>
    </source>
</evidence>
<proteinExistence type="predicted"/>
<protein>
    <submittedName>
        <fullName evidence="2">Uncharacterized protein</fullName>
    </submittedName>
</protein>
<dbReference type="InParanoid" id="K4A9D6"/>
<reference evidence="3" key="1">
    <citation type="journal article" date="2012" name="Nat. Biotechnol.">
        <title>Reference genome sequence of the model plant Setaria.</title>
        <authorList>
            <person name="Bennetzen J.L."/>
            <person name="Schmutz J."/>
            <person name="Wang H."/>
            <person name="Percifield R."/>
            <person name="Hawkins J."/>
            <person name="Pontaroli A.C."/>
            <person name="Estep M."/>
            <person name="Feng L."/>
            <person name="Vaughn J.N."/>
            <person name="Grimwood J."/>
            <person name="Jenkins J."/>
            <person name="Barry K."/>
            <person name="Lindquist E."/>
            <person name="Hellsten U."/>
            <person name="Deshpande S."/>
            <person name="Wang X."/>
            <person name="Wu X."/>
            <person name="Mitros T."/>
            <person name="Triplett J."/>
            <person name="Yang X."/>
            <person name="Ye C.Y."/>
            <person name="Mauro-Herrera M."/>
            <person name="Wang L."/>
            <person name="Li P."/>
            <person name="Sharma M."/>
            <person name="Sharma R."/>
            <person name="Ronald P.C."/>
            <person name="Panaud O."/>
            <person name="Kellogg E.A."/>
            <person name="Brutnell T.P."/>
            <person name="Doust A.N."/>
            <person name="Tuskan G.A."/>
            <person name="Rokhsar D."/>
            <person name="Devos K.M."/>
        </authorList>
    </citation>
    <scope>NUCLEOTIDE SEQUENCE [LARGE SCALE GENOMIC DNA]</scope>
    <source>
        <strain evidence="3">cv. Yugu1</strain>
    </source>
</reference>
<dbReference type="Proteomes" id="UP000004995">
    <property type="component" value="Unassembled WGS sequence"/>
</dbReference>
<dbReference type="EnsemblPlants" id="KQK90017">
    <property type="protein sequence ID" value="KQK90017"/>
    <property type="gene ID" value="SETIT_035492mg"/>
</dbReference>
<sequence length="474" mass="52511">MLVTPPTPKVSRVQREAESCSFCRSDLPRNTNSPDPCPCTALLTRKVQLDATPKPNKPTSGPATELGLLAHLAPRAADAAATSPSTSRRRAEPRPEVRRAMESVGERRAMENGGGTMRRLPGTGLVMCSTCSGFLLRMKRTSVPKPDEEVLEVVTEAEKMRALMKAVLLHGPLQEIEPAEATKEQWKVLQRRRRIMMETKKCPTCSGSLLQKPGPDEEDKAMVADPGSKAGSKEKMSSREEGSEFMAVLPSQGGKERMKIATEDEAMVADARSEQKLKRSREEGKRSSSGLKEKKKAKSEDKEGSGSKKKAKRSSEMEGSGSKEAKMKGSGLEEEAKIEFIVKSVGGDRKTKMEIKRMLKKAFEILNEPPVKSQSEEAKMEDSESAVGNRKTKMVTYRVDKKTIDFLKNHPPLKPPPIGACEPELRQRFIDITAPYVEVERVLLEYLQCHYSIKGYAEVQLEVTDDEGDDHKLV</sequence>
<dbReference type="EMBL" id="AGNK02005865">
    <property type="status" value="NOT_ANNOTATED_CDS"/>
    <property type="molecule type" value="Genomic_DNA"/>
</dbReference>
<name>K4A9D6_SETIT</name>